<sequence length="263" mass="29889">METPMTAIENPSPALADLYAELERISDNTRTFGRLLSTDAKIAQTPKETIWSLNKAKLYHYIPVVPAAQRHRVPLLLVFAIMNRPYVLDLRPGHSFVEYMLKKGFDVYLLDWGIPGPEDRNLKFDDYALDYLPRVIRKLKSFTGSDEFSMLGWCLGALISTIYASVRGDDGLKNLILLTAPLDFSDKQAGGFIRWTSEKAFNADRIVDTMGNIPGEMIDYGAKALKPVENYVSNYVNLWDNIQNPKVVESWHAMNTWVREVIP</sequence>
<evidence type="ECO:0000313" key="3">
    <source>
        <dbReference type="Proteomes" id="UP000050509"/>
    </source>
</evidence>
<evidence type="ECO:0000313" key="2">
    <source>
        <dbReference type="EMBL" id="KPV51902.1"/>
    </source>
</evidence>
<feature type="non-terminal residue" evidence="2">
    <location>
        <position position="263"/>
    </location>
</feature>
<dbReference type="AlphaFoldDB" id="A0A0P9D1S1"/>
<dbReference type="InterPro" id="IPR029058">
    <property type="entry name" value="AB_hydrolase_fold"/>
</dbReference>
<comment type="caution">
    <text evidence="2">The sequence shown here is derived from an EMBL/GenBank/DDBJ whole genome shotgun (WGS) entry which is preliminary data.</text>
</comment>
<dbReference type="PANTHER" id="PTHR36837">
    <property type="entry name" value="POLY(3-HYDROXYALKANOATE) POLYMERASE SUBUNIT PHAC"/>
    <property type="match status" value="1"/>
</dbReference>
<organism evidence="2 3">
    <name type="scientific">Kouleothrix aurantiaca</name>
    <dbReference type="NCBI Taxonomy" id="186479"/>
    <lineage>
        <taxon>Bacteria</taxon>
        <taxon>Bacillati</taxon>
        <taxon>Chloroflexota</taxon>
        <taxon>Chloroflexia</taxon>
        <taxon>Chloroflexales</taxon>
        <taxon>Roseiflexineae</taxon>
        <taxon>Roseiflexaceae</taxon>
        <taxon>Kouleothrix</taxon>
    </lineage>
</organism>
<proteinExistence type="predicted"/>
<accession>A0A0P9D1S1</accession>
<dbReference type="Gene3D" id="3.40.50.1820">
    <property type="entry name" value="alpha/beta hydrolase"/>
    <property type="match status" value="1"/>
</dbReference>
<dbReference type="SUPFAM" id="SSF53474">
    <property type="entry name" value="alpha/beta-Hydrolases"/>
    <property type="match status" value="1"/>
</dbReference>
<dbReference type="PANTHER" id="PTHR36837:SF2">
    <property type="entry name" value="POLY(3-HYDROXYALKANOATE) POLYMERASE SUBUNIT PHAC"/>
    <property type="match status" value="1"/>
</dbReference>
<name>A0A0P9D1S1_9CHLR</name>
<dbReference type="InterPro" id="IPR000073">
    <property type="entry name" value="AB_hydrolase_1"/>
</dbReference>
<reference evidence="2 3" key="1">
    <citation type="submission" date="2015-09" db="EMBL/GenBank/DDBJ databases">
        <title>Draft genome sequence of Kouleothrix aurantiaca JCM 19913.</title>
        <authorList>
            <person name="Hemp J."/>
        </authorList>
    </citation>
    <scope>NUCLEOTIDE SEQUENCE [LARGE SCALE GENOMIC DNA]</scope>
    <source>
        <strain evidence="2 3">COM-B</strain>
    </source>
</reference>
<gene>
    <name evidence="2" type="ORF">SE17_18600</name>
</gene>
<feature type="domain" description="AB hydrolase-1" evidence="1">
    <location>
        <begin position="96"/>
        <end position="257"/>
    </location>
</feature>
<evidence type="ECO:0000259" key="1">
    <source>
        <dbReference type="Pfam" id="PF00561"/>
    </source>
</evidence>
<dbReference type="EMBL" id="LJCR01000731">
    <property type="protein sequence ID" value="KPV51902.1"/>
    <property type="molecule type" value="Genomic_DNA"/>
</dbReference>
<dbReference type="Pfam" id="PF00561">
    <property type="entry name" value="Abhydrolase_1"/>
    <property type="match status" value="1"/>
</dbReference>
<keyword evidence="3" id="KW-1185">Reference proteome</keyword>
<dbReference type="InterPro" id="IPR051321">
    <property type="entry name" value="PHA/PHB_synthase"/>
</dbReference>
<protein>
    <submittedName>
        <fullName evidence="2">Poly(R)-hydroxyalkanoic acid synthase</fullName>
    </submittedName>
</protein>
<dbReference type="Proteomes" id="UP000050509">
    <property type="component" value="Unassembled WGS sequence"/>
</dbReference>